<evidence type="ECO:0000256" key="1">
    <source>
        <dbReference type="SAM" id="MobiDB-lite"/>
    </source>
</evidence>
<organism evidence="2 3">
    <name type="scientific">Trichogramma brassicae</name>
    <dbReference type="NCBI Taxonomy" id="86971"/>
    <lineage>
        <taxon>Eukaryota</taxon>
        <taxon>Metazoa</taxon>
        <taxon>Ecdysozoa</taxon>
        <taxon>Arthropoda</taxon>
        <taxon>Hexapoda</taxon>
        <taxon>Insecta</taxon>
        <taxon>Pterygota</taxon>
        <taxon>Neoptera</taxon>
        <taxon>Endopterygota</taxon>
        <taxon>Hymenoptera</taxon>
        <taxon>Apocrita</taxon>
        <taxon>Proctotrupomorpha</taxon>
        <taxon>Chalcidoidea</taxon>
        <taxon>Trichogrammatidae</taxon>
        <taxon>Trichogramma</taxon>
    </lineage>
</organism>
<keyword evidence="3" id="KW-1185">Reference proteome</keyword>
<gene>
    <name evidence="2" type="ORF">TBRA_LOCUS13154</name>
</gene>
<accession>A0A6H5IWF8</accession>
<dbReference type="AlphaFoldDB" id="A0A6H5IWF8"/>
<dbReference type="EMBL" id="CADCXV010001116">
    <property type="protein sequence ID" value="CAB0041486.1"/>
    <property type="molecule type" value="Genomic_DNA"/>
</dbReference>
<evidence type="ECO:0000313" key="2">
    <source>
        <dbReference type="EMBL" id="CAB0041486.1"/>
    </source>
</evidence>
<reference evidence="2 3" key="1">
    <citation type="submission" date="2020-02" db="EMBL/GenBank/DDBJ databases">
        <authorList>
            <person name="Ferguson B K."/>
        </authorList>
    </citation>
    <scope>NUCLEOTIDE SEQUENCE [LARGE SCALE GENOMIC DNA]</scope>
</reference>
<dbReference type="Proteomes" id="UP000479190">
    <property type="component" value="Unassembled WGS sequence"/>
</dbReference>
<feature type="compositionally biased region" description="Basic and acidic residues" evidence="1">
    <location>
        <begin position="163"/>
        <end position="188"/>
    </location>
</feature>
<name>A0A6H5IWF8_9HYME</name>
<evidence type="ECO:0000313" key="3">
    <source>
        <dbReference type="Proteomes" id="UP000479190"/>
    </source>
</evidence>
<feature type="region of interest" description="Disordered" evidence="1">
    <location>
        <begin position="160"/>
        <end position="188"/>
    </location>
</feature>
<sequence length="188" mass="21148">MYRMNRLLLRAAPNIAGSSSSSNMYTNARIGAGAQHDHEAAAGTLLGVHSEAQSFDEQQQQQATTCLPVPAACAYTHDLAACVYITRISITELCWHTMLPLPPPRGSALRSRSRIIYSAQKRERERDKRWYKEESTCIIVYPCNGISSARHVSRIRSLYRNNNNDRNDHDNDNNIARGDERASTIDIE</sequence>
<protein>
    <submittedName>
        <fullName evidence="2">Uncharacterized protein</fullName>
    </submittedName>
</protein>
<proteinExistence type="predicted"/>